<comment type="caution">
    <text evidence="1">The sequence shown here is derived from an EMBL/GenBank/DDBJ whole genome shotgun (WGS) entry which is preliminary data.</text>
</comment>
<name>A0A1F8GG24_9BACT</name>
<dbReference type="Proteomes" id="UP000178911">
    <property type="component" value="Unassembled WGS sequence"/>
</dbReference>
<proteinExistence type="predicted"/>
<dbReference type="AlphaFoldDB" id="A0A1F8GG24"/>
<protein>
    <submittedName>
        <fullName evidence="1">Uncharacterized protein</fullName>
    </submittedName>
</protein>
<dbReference type="EMBL" id="MGKJ01000013">
    <property type="protein sequence ID" value="OGN24253.1"/>
    <property type="molecule type" value="Genomic_DNA"/>
</dbReference>
<gene>
    <name evidence="1" type="ORF">A3A13_03685</name>
</gene>
<evidence type="ECO:0000313" key="1">
    <source>
        <dbReference type="EMBL" id="OGN24253.1"/>
    </source>
</evidence>
<organism evidence="1 2">
    <name type="scientific">Candidatus Yanofskybacteria bacterium RIFCSPLOWO2_01_FULL_43_22</name>
    <dbReference type="NCBI Taxonomy" id="1802695"/>
    <lineage>
        <taxon>Bacteria</taxon>
        <taxon>Candidatus Yanofskyibacteriota</taxon>
    </lineage>
</organism>
<accession>A0A1F8GG24</accession>
<reference evidence="1 2" key="1">
    <citation type="journal article" date="2016" name="Nat. Commun.">
        <title>Thousands of microbial genomes shed light on interconnected biogeochemical processes in an aquifer system.</title>
        <authorList>
            <person name="Anantharaman K."/>
            <person name="Brown C.T."/>
            <person name="Hug L.A."/>
            <person name="Sharon I."/>
            <person name="Castelle C.J."/>
            <person name="Probst A.J."/>
            <person name="Thomas B.C."/>
            <person name="Singh A."/>
            <person name="Wilkins M.J."/>
            <person name="Karaoz U."/>
            <person name="Brodie E.L."/>
            <person name="Williams K.H."/>
            <person name="Hubbard S.S."/>
            <person name="Banfield J.F."/>
        </authorList>
    </citation>
    <scope>NUCLEOTIDE SEQUENCE [LARGE SCALE GENOMIC DNA]</scope>
</reference>
<evidence type="ECO:0000313" key="2">
    <source>
        <dbReference type="Proteomes" id="UP000178911"/>
    </source>
</evidence>
<sequence length="85" mass="9720">MFLVQIWGGVMVNVETARVNRIDVEDKLVLEKQENEPNATLVYTPNLGCYCIDGCRETWKRAAIEEFEAVLKTLFNKEVKITVAD</sequence>